<feature type="transmembrane region" description="Helical" evidence="7">
    <location>
        <begin position="284"/>
        <end position="308"/>
    </location>
</feature>
<gene>
    <name evidence="8" type="ordered locus">Mpet_2430</name>
</gene>
<organism evidence="8 9">
    <name type="scientific">Methanolacinia petrolearia (strain DSM 11571 / OCM 486 / SEBR 4847)</name>
    <name type="common">Methanoplanus petrolearius</name>
    <dbReference type="NCBI Taxonomy" id="679926"/>
    <lineage>
        <taxon>Archaea</taxon>
        <taxon>Methanobacteriati</taxon>
        <taxon>Methanobacteriota</taxon>
        <taxon>Stenosarchaea group</taxon>
        <taxon>Methanomicrobia</taxon>
        <taxon>Methanomicrobiales</taxon>
        <taxon>Methanomicrobiaceae</taxon>
        <taxon>Methanolacinia</taxon>
    </lineage>
</organism>
<dbReference type="GeneID" id="9744923"/>
<dbReference type="GO" id="GO:0022857">
    <property type="term" value="F:transmembrane transporter activity"/>
    <property type="evidence" value="ECO:0007669"/>
    <property type="project" value="InterPro"/>
</dbReference>
<dbReference type="InterPro" id="IPR002293">
    <property type="entry name" value="AA/rel_permease1"/>
</dbReference>
<dbReference type="Proteomes" id="UP000006565">
    <property type="component" value="Chromosome"/>
</dbReference>
<feature type="transmembrane region" description="Helical" evidence="7">
    <location>
        <begin position="44"/>
        <end position="65"/>
    </location>
</feature>
<evidence type="ECO:0000313" key="9">
    <source>
        <dbReference type="Proteomes" id="UP000006565"/>
    </source>
</evidence>
<feature type="transmembrane region" description="Helical" evidence="7">
    <location>
        <begin position="238"/>
        <end position="264"/>
    </location>
</feature>
<keyword evidence="9" id="KW-1185">Reference proteome</keyword>
<feature type="transmembrane region" description="Helical" evidence="7">
    <location>
        <begin position="340"/>
        <end position="358"/>
    </location>
</feature>
<dbReference type="eggNOG" id="arCOG00009">
    <property type="taxonomic scope" value="Archaea"/>
</dbReference>
<feature type="transmembrane region" description="Helical" evidence="7">
    <location>
        <begin position="126"/>
        <end position="147"/>
    </location>
</feature>
<comment type="subcellular location">
    <subcellularLocation>
        <location evidence="1">Cell membrane</location>
        <topology evidence="1">Multi-pass membrane protein</topology>
    </subcellularLocation>
</comment>
<keyword evidence="5 7" id="KW-1133">Transmembrane helix</keyword>
<sequence precursor="true">MRDNSDKNKTAPTPPKAINWITMALLTTVAVASIRGLPAMAPYGLASILLYVIPAVVFLIPTALVSAELASGWEGGVFGWVNAAYGGNAGMFAIWQQWVQNVVWFPAQLAFFAAALAYIFDPGLANNGLFVGIVIIAVYWIANHLALRGVETFSQVGSKGLIVGTLIPVLVLVVLAVVFISTGGKSYITGSEASFIPVWAGFASIVLIISNFLSYAGMEMNAVHVTDMHNPEKTFPKAMLLACILILLVFIPGTLAISVCLPASGINLTTGVLQAFDVMFSYVGIAWGTHVMAALIVIGILASVVIWIPGPSKGLLLVGQEGYLPPWFQKTNKNGMQENILLVQGTAVTVLALFFAFIPSVQEAFWILSAMCVQLYLIMYVMMFLSAMRLRKTEPDKKRGFRVPAMGVVASLGLIASVLAFVIGFFQPAGANMNPLVYAGILLAGILLLGTWPMFISRYKKSGWDLRQKDKTESEQGT</sequence>
<name>E1RED3_METP4</name>
<dbReference type="PANTHER" id="PTHR42770">
    <property type="entry name" value="AMINO ACID TRANSPORTER-RELATED"/>
    <property type="match status" value="1"/>
</dbReference>
<feature type="transmembrane region" description="Helical" evidence="7">
    <location>
        <begin position="102"/>
        <end position="120"/>
    </location>
</feature>
<accession>E1RED3</accession>
<evidence type="ECO:0000256" key="1">
    <source>
        <dbReference type="ARBA" id="ARBA00004651"/>
    </source>
</evidence>
<dbReference type="EMBL" id="CP002117">
    <property type="protein sequence ID" value="ADN37176.1"/>
    <property type="molecule type" value="Genomic_DNA"/>
</dbReference>
<evidence type="ECO:0000256" key="6">
    <source>
        <dbReference type="ARBA" id="ARBA00023136"/>
    </source>
</evidence>
<feature type="transmembrane region" description="Helical" evidence="7">
    <location>
        <begin position="77"/>
        <end position="95"/>
    </location>
</feature>
<feature type="transmembrane region" description="Helical" evidence="7">
    <location>
        <begin position="405"/>
        <end position="426"/>
    </location>
</feature>
<dbReference type="PIRSF" id="PIRSF006060">
    <property type="entry name" value="AA_transporter"/>
    <property type="match status" value="1"/>
</dbReference>
<evidence type="ECO:0000256" key="7">
    <source>
        <dbReference type="SAM" id="Phobius"/>
    </source>
</evidence>
<dbReference type="RefSeq" id="WP_013330353.1">
    <property type="nucleotide sequence ID" value="NC_014507.1"/>
</dbReference>
<feature type="transmembrane region" description="Helical" evidence="7">
    <location>
        <begin position="194"/>
        <end position="217"/>
    </location>
</feature>
<dbReference type="Pfam" id="PF13520">
    <property type="entry name" value="AA_permease_2"/>
    <property type="match status" value="1"/>
</dbReference>
<dbReference type="GO" id="GO:0005886">
    <property type="term" value="C:plasma membrane"/>
    <property type="evidence" value="ECO:0007669"/>
    <property type="project" value="UniProtKB-SubCell"/>
</dbReference>
<feature type="transmembrane region" description="Helical" evidence="7">
    <location>
        <begin position="438"/>
        <end position="459"/>
    </location>
</feature>
<feature type="transmembrane region" description="Helical" evidence="7">
    <location>
        <begin position="17"/>
        <end position="37"/>
    </location>
</feature>
<dbReference type="KEGG" id="mpi:Mpet_2430"/>
<evidence type="ECO:0000313" key="8">
    <source>
        <dbReference type="EMBL" id="ADN37176.1"/>
    </source>
</evidence>
<dbReference type="InterPro" id="IPR050367">
    <property type="entry name" value="APC_superfamily"/>
</dbReference>
<proteinExistence type="predicted"/>
<feature type="transmembrane region" description="Helical" evidence="7">
    <location>
        <begin position="159"/>
        <end position="182"/>
    </location>
</feature>
<dbReference type="Gene3D" id="1.20.1740.10">
    <property type="entry name" value="Amino acid/polyamine transporter I"/>
    <property type="match status" value="1"/>
</dbReference>
<keyword evidence="3" id="KW-1003">Cell membrane</keyword>
<evidence type="ECO:0000256" key="2">
    <source>
        <dbReference type="ARBA" id="ARBA00022448"/>
    </source>
</evidence>
<dbReference type="PANTHER" id="PTHR42770:SF15">
    <property type="entry name" value="GLUTAMATE_GAMMA-AMINOBUTYRATE ANTIPORTER-RELATED"/>
    <property type="match status" value="1"/>
</dbReference>
<keyword evidence="6 7" id="KW-0472">Membrane</keyword>
<protein>
    <submittedName>
        <fullName evidence="8">Amino acid permease-associated region</fullName>
    </submittedName>
</protein>
<evidence type="ECO:0000256" key="3">
    <source>
        <dbReference type="ARBA" id="ARBA00022475"/>
    </source>
</evidence>
<reference evidence="8 9" key="1">
    <citation type="journal article" date="2010" name="Stand. Genomic Sci.">
        <title>Complete genome sequence of Methanoplanus petrolearius type strain (SEBR 4847).</title>
        <authorList>
            <person name="Brambilla E."/>
            <person name="Djao O.D."/>
            <person name="Daligault H."/>
            <person name="Lapidus A."/>
            <person name="Lucas S."/>
            <person name="Hammon N."/>
            <person name="Nolan M."/>
            <person name="Tice H."/>
            <person name="Cheng J.F."/>
            <person name="Han C."/>
            <person name="Tapia R."/>
            <person name="Goodwin L."/>
            <person name="Pitluck S."/>
            <person name="Liolios K."/>
            <person name="Ivanova N."/>
            <person name="Mavromatis K."/>
            <person name="Mikhailova N."/>
            <person name="Pati A."/>
            <person name="Chen A."/>
            <person name="Palaniappan K."/>
            <person name="Land M."/>
            <person name="Hauser L."/>
            <person name="Chang Y.J."/>
            <person name="Jeffries C.D."/>
            <person name="Rohde M."/>
            <person name="Spring S."/>
            <person name="Sikorski J."/>
            <person name="Goker M."/>
            <person name="Woyke T."/>
            <person name="Bristow J."/>
            <person name="Eisen J.A."/>
            <person name="Markowitz V."/>
            <person name="Hugenholtz P."/>
            <person name="Kyrpides N.C."/>
            <person name="Klenk H.P."/>
        </authorList>
    </citation>
    <scope>NUCLEOTIDE SEQUENCE [LARGE SCALE GENOMIC DNA]</scope>
    <source>
        <strain evidence="9">DSM 11571 / OCM 486 / SEBR 4847</strain>
    </source>
</reference>
<dbReference type="STRING" id="679926.Mpet_2430"/>
<evidence type="ECO:0000256" key="5">
    <source>
        <dbReference type="ARBA" id="ARBA00022989"/>
    </source>
</evidence>
<evidence type="ECO:0000256" key="4">
    <source>
        <dbReference type="ARBA" id="ARBA00022692"/>
    </source>
</evidence>
<dbReference type="AlphaFoldDB" id="E1RED3"/>
<keyword evidence="2" id="KW-0813">Transport</keyword>
<feature type="transmembrane region" description="Helical" evidence="7">
    <location>
        <begin position="364"/>
        <end position="385"/>
    </location>
</feature>
<dbReference type="HOGENOM" id="CLU_020854_4_2_2"/>
<keyword evidence="4 7" id="KW-0812">Transmembrane</keyword>